<gene>
    <name evidence="3" type="ORF">HGD76_15785</name>
</gene>
<dbReference type="PANTHER" id="PTHR36565">
    <property type="entry name" value="UPF0332 PROTEIN TM_1000"/>
    <property type="match status" value="1"/>
</dbReference>
<dbReference type="AlphaFoldDB" id="A0A6H2C247"/>
<dbReference type="Proteomes" id="UP000502433">
    <property type="component" value="Chromosome"/>
</dbReference>
<dbReference type="EMBL" id="CP051206">
    <property type="protein sequence ID" value="QJB45411.1"/>
    <property type="molecule type" value="Genomic_DNA"/>
</dbReference>
<dbReference type="PANTHER" id="PTHR36565:SF1">
    <property type="entry name" value="UPF0332 PROTEIN TM_1000"/>
    <property type="match status" value="1"/>
</dbReference>
<dbReference type="InterPro" id="IPR052226">
    <property type="entry name" value="UPF0332_toxin"/>
</dbReference>
<accession>A0A6H2C247</accession>
<protein>
    <submittedName>
        <fullName evidence="3">HEPN domain-containing protein</fullName>
    </submittedName>
</protein>
<evidence type="ECO:0000259" key="2">
    <source>
        <dbReference type="Pfam" id="PF05168"/>
    </source>
</evidence>
<reference evidence="3 4" key="1">
    <citation type="submission" date="2020-04" db="EMBL/GenBank/DDBJ databases">
        <title>Genome-Wide Identification of 5-Methylcytosine Sites in Bacterial Genomes By High-Throughput Sequencing of MspJI Restriction Fragments.</title>
        <authorList>
            <person name="Wu V."/>
        </authorList>
    </citation>
    <scope>NUCLEOTIDE SEQUENCE [LARGE SCALE GENOMIC DNA]</scope>
    <source>
        <strain evidence="3 4">CCAP 1403/13f</strain>
    </source>
</reference>
<dbReference type="KEGG" id="dfs:HGD76_15785"/>
<reference evidence="3 4" key="2">
    <citation type="submission" date="2020-04" db="EMBL/GenBank/DDBJ databases">
        <authorList>
            <person name="Fomenkov A."/>
            <person name="Anton B.P."/>
            <person name="Roberts R.J."/>
        </authorList>
    </citation>
    <scope>NUCLEOTIDE SEQUENCE [LARGE SCALE GENOMIC DNA]</scope>
    <source>
        <strain evidence="3 4">CCAP 1403/13f</strain>
    </source>
</reference>
<comment type="similarity">
    <text evidence="1">Belongs to the UPF0332 family.</text>
</comment>
<proteinExistence type="inferred from homology"/>
<sequence>MNKEQEFLVQKSQDSLRAAKILAGENLADFAASRAYYAMFYIAEAFLVSENLSFSKHSAVISKFGELFARTGKIDPKFHRYLIDAEQIRLKGDYDRSERLTAEDAKLLIERTEEFLELVNYLSSC</sequence>
<feature type="domain" description="HEPN" evidence="2">
    <location>
        <begin position="6"/>
        <end position="120"/>
    </location>
</feature>
<dbReference type="InterPro" id="IPR007842">
    <property type="entry name" value="HEPN_dom"/>
</dbReference>
<evidence type="ECO:0000313" key="3">
    <source>
        <dbReference type="EMBL" id="QJB45411.1"/>
    </source>
</evidence>
<dbReference type="Pfam" id="PF05168">
    <property type="entry name" value="HEPN"/>
    <property type="match status" value="1"/>
</dbReference>
<name>A0A6H2C247_DOLFA</name>
<organism evidence="3 4">
    <name type="scientific">Dolichospermum flos-aquae CCAP 1403/13F</name>
    <dbReference type="NCBI Taxonomy" id="315271"/>
    <lineage>
        <taxon>Bacteria</taxon>
        <taxon>Bacillati</taxon>
        <taxon>Cyanobacteriota</taxon>
        <taxon>Cyanophyceae</taxon>
        <taxon>Nostocales</taxon>
        <taxon>Aphanizomenonaceae</taxon>
        <taxon>Dolichospermum</taxon>
    </lineage>
</organism>
<dbReference type="RefSeq" id="WP_168696340.1">
    <property type="nucleotide sequence ID" value="NZ_CP051206.1"/>
</dbReference>
<evidence type="ECO:0000313" key="4">
    <source>
        <dbReference type="Proteomes" id="UP000502433"/>
    </source>
</evidence>
<dbReference type="Gene3D" id="1.20.120.330">
    <property type="entry name" value="Nucleotidyltransferases domain 2"/>
    <property type="match status" value="1"/>
</dbReference>
<evidence type="ECO:0000256" key="1">
    <source>
        <dbReference type="ARBA" id="ARBA00038248"/>
    </source>
</evidence>